<evidence type="ECO:0000256" key="2">
    <source>
        <dbReference type="ARBA" id="ARBA00022438"/>
    </source>
</evidence>
<dbReference type="Proteomes" id="UP001341444">
    <property type="component" value="Unassembled WGS sequence"/>
</dbReference>
<dbReference type="SUPFAM" id="SSF101821">
    <property type="entry name" value="Aminopeptidase/glucanase lid domain"/>
    <property type="match status" value="1"/>
</dbReference>
<dbReference type="InterPro" id="IPR008007">
    <property type="entry name" value="Peptidase_M42"/>
</dbReference>
<keyword evidence="2" id="KW-0031">Aminopeptidase</keyword>
<dbReference type="Gene3D" id="2.40.30.40">
    <property type="entry name" value="Peptidase M42, domain 2"/>
    <property type="match status" value="1"/>
</dbReference>
<evidence type="ECO:0000313" key="8">
    <source>
        <dbReference type="Proteomes" id="UP001341444"/>
    </source>
</evidence>
<dbReference type="PANTHER" id="PTHR32481:SF7">
    <property type="entry name" value="AMINOPEPTIDASE YHFE-RELATED"/>
    <property type="match status" value="1"/>
</dbReference>
<gene>
    <name evidence="7" type="ORF">P4T90_14740</name>
</gene>
<reference evidence="7 8" key="1">
    <citation type="submission" date="2023-03" db="EMBL/GenBank/DDBJ databases">
        <title>Bacillus Genome Sequencing.</title>
        <authorList>
            <person name="Dunlap C."/>
        </authorList>
    </citation>
    <scope>NUCLEOTIDE SEQUENCE [LARGE SCALE GENOMIC DNA]</scope>
    <source>
        <strain evidence="7 8">B-23453</strain>
    </source>
</reference>
<dbReference type="PANTHER" id="PTHR32481">
    <property type="entry name" value="AMINOPEPTIDASE"/>
    <property type="match status" value="1"/>
</dbReference>
<keyword evidence="4" id="KW-0479">Metal-binding</keyword>
<dbReference type="EMBL" id="JARMAB010000021">
    <property type="protein sequence ID" value="MED1204303.1"/>
    <property type="molecule type" value="Genomic_DNA"/>
</dbReference>
<sequence>MNINTYVKPKETMDLIKKLVTIPSPTGNTAEVIAFCEKYLKESNVEGCRNRKGGLIVTLPGTDQKQHRMLTAHVDTLGAMVKEVKTNGRLKLSMVGGFAWNAIEGENCQIETSTGKCYTGTILMHQTSVHVYKDAGKADRNEENIEVRIDAKVQCEEDVRELGIREGDFVSFDPRVQITDSGYIKSRHLDDKASTAILLRIIQNIKEHNITLPYTTHFLISNNEEIGYGGNSNITPETIEYLAVDMGALGDGQASDEYTVSICAKDSSGPYHYGLRKHLVELAEKNGLDYKVDIYPYYGSDASAAIKAGHDIIHGLVGPGIESSHAYERTHETSIENTEKLLYAYLQSEIIKY</sequence>
<keyword evidence="5" id="KW-0378">Hydrolase</keyword>
<dbReference type="CDD" id="cd05657">
    <property type="entry name" value="M42_glucanase_like"/>
    <property type="match status" value="1"/>
</dbReference>
<dbReference type="Pfam" id="PF05343">
    <property type="entry name" value="Peptidase_M42"/>
    <property type="match status" value="1"/>
</dbReference>
<dbReference type="SUPFAM" id="SSF53187">
    <property type="entry name" value="Zn-dependent exopeptidases"/>
    <property type="match status" value="1"/>
</dbReference>
<evidence type="ECO:0000256" key="3">
    <source>
        <dbReference type="ARBA" id="ARBA00022670"/>
    </source>
</evidence>
<organism evidence="7 8">
    <name type="scientific">Heyndrickxia acidicola</name>
    <dbReference type="NCBI Taxonomy" id="209389"/>
    <lineage>
        <taxon>Bacteria</taxon>
        <taxon>Bacillati</taxon>
        <taxon>Bacillota</taxon>
        <taxon>Bacilli</taxon>
        <taxon>Bacillales</taxon>
        <taxon>Bacillaceae</taxon>
        <taxon>Heyndrickxia</taxon>
    </lineage>
</organism>
<proteinExistence type="inferred from homology"/>
<evidence type="ECO:0000256" key="1">
    <source>
        <dbReference type="ARBA" id="ARBA00006272"/>
    </source>
</evidence>
<protein>
    <submittedName>
        <fullName evidence="7">M42 family metallopeptidase</fullName>
    </submittedName>
</protein>
<keyword evidence="8" id="KW-1185">Reference proteome</keyword>
<accession>A0ABU6MIT2</accession>
<dbReference type="RefSeq" id="WP_066265002.1">
    <property type="nucleotide sequence ID" value="NZ_JARMAB010000021.1"/>
</dbReference>
<comment type="similarity">
    <text evidence="1 6">Belongs to the peptidase M42 family.</text>
</comment>
<name>A0ABU6MIT2_9BACI</name>
<keyword evidence="3" id="KW-0645">Protease</keyword>
<evidence type="ECO:0000256" key="4">
    <source>
        <dbReference type="ARBA" id="ARBA00022723"/>
    </source>
</evidence>
<comment type="caution">
    <text evidence="7">The sequence shown here is derived from an EMBL/GenBank/DDBJ whole genome shotgun (WGS) entry which is preliminary data.</text>
</comment>
<evidence type="ECO:0000313" key="7">
    <source>
        <dbReference type="EMBL" id="MED1204303.1"/>
    </source>
</evidence>
<dbReference type="InterPro" id="IPR023367">
    <property type="entry name" value="Peptidase_M42_dom2"/>
</dbReference>
<dbReference type="Gene3D" id="3.40.630.10">
    <property type="entry name" value="Zn peptidases"/>
    <property type="match status" value="1"/>
</dbReference>
<dbReference type="PIRSF" id="PIRSF001123">
    <property type="entry name" value="PepA_GA"/>
    <property type="match status" value="1"/>
</dbReference>
<evidence type="ECO:0000256" key="6">
    <source>
        <dbReference type="PIRNR" id="PIRNR001123"/>
    </source>
</evidence>
<dbReference type="InterPro" id="IPR051464">
    <property type="entry name" value="Peptidase_M42_aminopept"/>
</dbReference>
<evidence type="ECO:0000256" key="5">
    <source>
        <dbReference type="ARBA" id="ARBA00022801"/>
    </source>
</evidence>